<protein>
    <submittedName>
        <fullName evidence="1">Uncharacterized protein</fullName>
    </submittedName>
</protein>
<dbReference type="Proteomes" id="UP000176317">
    <property type="component" value="Unassembled WGS sequence"/>
</dbReference>
<dbReference type="AlphaFoldDB" id="A0A1F5G0Q0"/>
<accession>A0A1F5G0Q0</accession>
<gene>
    <name evidence="1" type="ORF">A2164_01075</name>
</gene>
<name>A0A1F5G0Q0_9BACT</name>
<organism evidence="1 2">
    <name type="scientific">Candidatus Curtissbacteria bacterium RBG_13_35_7</name>
    <dbReference type="NCBI Taxonomy" id="1797705"/>
    <lineage>
        <taxon>Bacteria</taxon>
        <taxon>Candidatus Curtissiibacteriota</taxon>
    </lineage>
</organism>
<reference evidence="1 2" key="1">
    <citation type="journal article" date="2016" name="Nat. Commun.">
        <title>Thousands of microbial genomes shed light on interconnected biogeochemical processes in an aquifer system.</title>
        <authorList>
            <person name="Anantharaman K."/>
            <person name="Brown C.T."/>
            <person name="Hug L.A."/>
            <person name="Sharon I."/>
            <person name="Castelle C.J."/>
            <person name="Probst A.J."/>
            <person name="Thomas B.C."/>
            <person name="Singh A."/>
            <person name="Wilkins M.J."/>
            <person name="Karaoz U."/>
            <person name="Brodie E.L."/>
            <person name="Williams K.H."/>
            <person name="Hubbard S.S."/>
            <person name="Banfield J.F."/>
        </authorList>
    </citation>
    <scope>NUCLEOTIDE SEQUENCE [LARGE SCALE GENOMIC DNA]</scope>
</reference>
<sequence length="93" mass="10476">MGAERKPISDHMIAISIEKNPDGGAKITVAMNDSTFADLERSTDQRGLSCVEELTGEAFRLWMLLSSYLTDPDERTALIYQDMGRRRRELIGI</sequence>
<evidence type="ECO:0000313" key="2">
    <source>
        <dbReference type="Proteomes" id="UP000176317"/>
    </source>
</evidence>
<proteinExistence type="predicted"/>
<comment type="caution">
    <text evidence="1">The sequence shown here is derived from an EMBL/GenBank/DDBJ whole genome shotgun (WGS) entry which is preliminary data.</text>
</comment>
<dbReference type="EMBL" id="MFAT01000067">
    <property type="protein sequence ID" value="OGD85453.1"/>
    <property type="molecule type" value="Genomic_DNA"/>
</dbReference>
<evidence type="ECO:0000313" key="1">
    <source>
        <dbReference type="EMBL" id="OGD85453.1"/>
    </source>
</evidence>